<dbReference type="Gene3D" id="3.30.470.20">
    <property type="entry name" value="ATP-grasp fold, B domain"/>
    <property type="match status" value="1"/>
</dbReference>
<dbReference type="GO" id="GO:0005737">
    <property type="term" value="C:cytoplasm"/>
    <property type="evidence" value="ECO:0007669"/>
    <property type="project" value="TreeGrafter"/>
</dbReference>
<dbReference type="AlphaFoldDB" id="A0A6M5YLM1"/>
<evidence type="ECO:0000256" key="5">
    <source>
        <dbReference type="ARBA" id="ARBA00022755"/>
    </source>
</evidence>
<evidence type="ECO:0000256" key="6">
    <source>
        <dbReference type="ARBA" id="ARBA00022840"/>
    </source>
</evidence>
<dbReference type="CDD" id="cd01414">
    <property type="entry name" value="SAICAR_synt_Sc"/>
    <property type="match status" value="1"/>
</dbReference>
<dbReference type="EMBL" id="CP053452">
    <property type="protein sequence ID" value="QJW94203.1"/>
    <property type="molecule type" value="Genomic_DNA"/>
</dbReference>
<dbReference type="SUPFAM" id="SSF56104">
    <property type="entry name" value="SAICAR synthase-like"/>
    <property type="match status" value="1"/>
</dbReference>
<dbReference type="PANTHER" id="PTHR43700">
    <property type="entry name" value="PHOSPHORIBOSYLAMINOIMIDAZOLE-SUCCINOCARBOXAMIDE SYNTHASE"/>
    <property type="match status" value="1"/>
</dbReference>
<comment type="similarity">
    <text evidence="2 8">Belongs to the SAICAR synthetase family.</text>
</comment>
<feature type="domain" description="SAICAR synthetase/ADE2 N-terminal" evidence="9">
    <location>
        <begin position="18"/>
        <end position="265"/>
    </location>
</feature>
<dbReference type="Proteomes" id="UP000503447">
    <property type="component" value="Chromosome"/>
</dbReference>
<evidence type="ECO:0000256" key="1">
    <source>
        <dbReference type="ARBA" id="ARBA00004672"/>
    </source>
</evidence>
<evidence type="ECO:0000256" key="8">
    <source>
        <dbReference type="HAMAP-Rule" id="MF_00137"/>
    </source>
</evidence>
<protein>
    <recommendedName>
        <fullName evidence="8">Phosphoribosylaminoimidazole-succinocarboxamide synthase</fullName>
        <ecNumber evidence="8">6.3.2.6</ecNumber>
    </recommendedName>
    <alternativeName>
        <fullName evidence="8">SAICAR synthetase</fullName>
    </alternativeName>
</protein>
<dbReference type="GO" id="GO:0005524">
    <property type="term" value="F:ATP binding"/>
    <property type="evidence" value="ECO:0007669"/>
    <property type="project" value="UniProtKB-KW"/>
</dbReference>
<dbReference type="Gene3D" id="3.30.200.20">
    <property type="entry name" value="Phosphorylase Kinase, domain 1"/>
    <property type="match status" value="1"/>
</dbReference>
<dbReference type="EC" id="6.3.2.6" evidence="8"/>
<comment type="catalytic activity">
    <reaction evidence="7 8">
        <text>5-amino-1-(5-phospho-D-ribosyl)imidazole-4-carboxylate + L-aspartate + ATP = (2S)-2-[5-amino-1-(5-phospho-beta-D-ribosyl)imidazole-4-carboxamido]succinate + ADP + phosphate + 2 H(+)</text>
        <dbReference type="Rhea" id="RHEA:22628"/>
        <dbReference type="ChEBI" id="CHEBI:15378"/>
        <dbReference type="ChEBI" id="CHEBI:29991"/>
        <dbReference type="ChEBI" id="CHEBI:30616"/>
        <dbReference type="ChEBI" id="CHEBI:43474"/>
        <dbReference type="ChEBI" id="CHEBI:58443"/>
        <dbReference type="ChEBI" id="CHEBI:77657"/>
        <dbReference type="ChEBI" id="CHEBI:456216"/>
        <dbReference type="EC" id="6.3.2.6"/>
    </reaction>
</comment>
<keyword evidence="3 8" id="KW-0436">Ligase</keyword>
<dbReference type="KEGG" id="ftj:FTUN_1723"/>
<dbReference type="GO" id="GO:0006189">
    <property type="term" value="P:'de novo' IMP biosynthetic process"/>
    <property type="evidence" value="ECO:0007669"/>
    <property type="project" value="UniProtKB-UniRule"/>
</dbReference>
<dbReference type="GO" id="GO:0004639">
    <property type="term" value="F:phosphoribosylaminoimidazolesuccinocarboxamide synthase activity"/>
    <property type="evidence" value="ECO:0007669"/>
    <property type="project" value="UniProtKB-UniRule"/>
</dbReference>
<dbReference type="PANTHER" id="PTHR43700:SF1">
    <property type="entry name" value="PHOSPHORIBOSYLAMINOIMIDAZOLE-SUCCINOCARBOXAMIDE SYNTHASE"/>
    <property type="match status" value="1"/>
</dbReference>
<evidence type="ECO:0000256" key="4">
    <source>
        <dbReference type="ARBA" id="ARBA00022741"/>
    </source>
</evidence>
<dbReference type="InterPro" id="IPR028923">
    <property type="entry name" value="SAICAR_synt/ADE2_N"/>
</dbReference>
<keyword evidence="11" id="KW-1185">Reference proteome</keyword>
<dbReference type="NCBIfam" id="NF010568">
    <property type="entry name" value="PRK13961.1"/>
    <property type="match status" value="1"/>
</dbReference>
<dbReference type="NCBIfam" id="TIGR00081">
    <property type="entry name" value="purC"/>
    <property type="match status" value="1"/>
</dbReference>
<organism evidence="10 11">
    <name type="scientific">Frigoriglobus tundricola</name>
    <dbReference type="NCBI Taxonomy" id="2774151"/>
    <lineage>
        <taxon>Bacteria</taxon>
        <taxon>Pseudomonadati</taxon>
        <taxon>Planctomycetota</taxon>
        <taxon>Planctomycetia</taxon>
        <taxon>Gemmatales</taxon>
        <taxon>Gemmataceae</taxon>
        <taxon>Frigoriglobus</taxon>
    </lineage>
</organism>
<evidence type="ECO:0000256" key="7">
    <source>
        <dbReference type="ARBA" id="ARBA00048475"/>
    </source>
</evidence>
<evidence type="ECO:0000256" key="3">
    <source>
        <dbReference type="ARBA" id="ARBA00022598"/>
    </source>
</evidence>
<sequence length="291" mass="32368">MPVEPLLQSQVPGHTPRRGKVRDVYDLGDKLVIVATDRISAFDYTLHPGIPNKGRLLTKMSLFWFDWLNVPNHLISADLAALPAEFQRPELDGRTMLVKKATVVPVECVARGYLLGSGWKEYQAHGTVCGLKLPAGLQLASRLPEPIFTPATKAEEGHDENISFEVMARTVGLETATELRARTLDVYTRAAKYAESRGLILADTKLEWGLLPAPGRELILIDEVLTPDSSRYWPKETYRVGASPPSFDKQFVRDWLETQPWDKASPPPELPADVVARTAAKYQEALDKLTG</sequence>
<accession>A0A6M5YLM1</accession>
<gene>
    <name evidence="8" type="primary">purC</name>
    <name evidence="10" type="ORF">FTUN_1723</name>
</gene>
<keyword evidence="5 8" id="KW-0658">Purine biosynthesis</keyword>
<evidence type="ECO:0000313" key="10">
    <source>
        <dbReference type="EMBL" id="QJW94203.1"/>
    </source>
</evidence>
<dbReference type="UniPathway" id="UPA00074">
    <property type="reaction ID" value="UER00131"/>
</dbReference>
<dbReference type="HAMAP" id="MF_00137">
    <property type="entry name" value="SAICAR_synth"/>
    <property type="match status" value="1"/>
</dbReference>
<dbReference type="FunFam" id="3.30.470.20:FF:000015">
    <property type="entry name" value="Phosphoribosylaminoimidazole-succinocarboxamide synthase"/>
    <property type="match status" value="1"/>
</dbReference>
<keyword evidence="6 8" id="KW-0067">ATP-binding</keyword>
<proteinExistence type="inferred from homology"/>
<evidence type="ECO:0000313" key="11">
    <source>
        <dbReference type="Proteomes" id="UP000503447"/>
    </source>
</evidence>
<evidence type="ECO:0000259" key="9">
    <source>
        <dbReference type="Pfam" id="PF01259"/>
    </source>
</evidence>
<dbReference type="RefSeq" id="WP_171470247.1">
    <property type="nucleotide sequence ID" value="NZ_CP053452.2"/>
</dbReference>
<reference evidence="11" key="1">
    <citation type="submission" date="2020-05" db="EMBL/GenBank/DDBJ databases">
        <title>Frigoriglobus tundricola gen. nov., sp. nov., a psychrotolerant cellulolytic planctomycete of the family Gemmataceae with two divergent copies of 16S rRNA gene.</title>
        <authorList>
            <person name="Kulichevskaya I.S."/>
            <person name="Ivanova A.A."/>
            <person name="Naumoff D.G."/>
            <person name="Beletsky A.V."/>
            <person name="Rijpstra W.I.C."/>
            <person name="Sinninghe Damste J.S."/>
            <person name="Mardanov A.V."/>
            <person name="Ravin N.V."/>
            <person name="Dedysh S.N."/>
        </authorList>
    </citation>
    <scope>NUCLEOTIDE SEQUENCE [LARGE SCALE GENOMIC DNA]</scope>
    <source>
        <strain evidence="11">PL17</strain>
    </source>
</reference>
<evidence type="ECO:0000256" key="2">
    <source>
        <dbReference type="ARBA" id="ARBA00010190"/>
    </source>
</evidence>
<dbReference type="Pfam" id="PF01259">
    <property type="entry name" value="SAICAR_synt"/>
    <property type="match status" value="1"/>
</dbReference>
<dbReference type="InterPro" id="IPR001636">
    <property type="entry name" value="SAICAR_synth"/>
</dbReference>
<name>A0A6M5YLM1_9BACT</name>
<keyword evidence="4 8" id="KW-0547">Nucleotide-binding</keyword>
<comment type="pathway">
    <text evidence="1 8">Purine metabolism; IMP biosynthesis via de novo pathway; 5-amino-1-(5-phospho-D-ribosyl)imidazole-4-carboxamide from 5-amino-1-(5-phospho-D-ribosyl)imidazole-4-carboxylate: step 1/2.</text>
</comment>